<proteinExistence type="predicted"/>
<gene>
    <name evidence="1" type="ORF">CORC01_06287</name>
</gene>
<sequence>MESADDGGFNVLISGIGPNDLLELVQKAEADHPSTLLNGSTFQLDMTSTTKTTISAVNPSCQESFSQAVNIDRIGSHWVGTTHLGTDCVLDGSKSVVDFEAPEKLHVVYVVKLHGFFTAGPETGTVIAAEKVAEDLIKRNA</sequence>
<comment type="caution">
    <text evidence="1">The sequence shown here is derived from an EMBL/GenBank/DDBJ whole genome shotgun (WGS) entry which is preliminary data.</text>
</comment>
<dbReference type="STRING" id="1209926.A0A1G4BB05"/>
<dbReference type="Gene3D" id="3.50.50.60">
    <property type="entry name" value="FAD/NAD(P)-binding domain"/>
    <property type="match status" value="1"/>
</dbReference>
<dbReference type="GeneID" id="34559438"/>
<dbReference type="InterPro" id="IPR036188">
    <property type="entry name" value="FAD/NAD-bd_sf"/>
</dbReference>
<dbReference type="RefSeq" id="XP_022475645.1">
    <property type="nucleotide sequence ID" value="XM_022617928.1"/>
</dbReference>
<accession>A0A1G4BB05</accession>
<evidence type="ECO:0000313" key="1">
    <source>
        <dbReference type="EMBL" id="OHE98496.1"/>
    </source>
</evidence>
<protein>
    <submittedName>
        <fullName evidence="1">Uncharacterized protein</fullName>
    </submittedName>
</protein>
<evidence type="ECO:0000313" key="2">
    <source>
        <dbReference type="Proteomes" id="UP000176998"/>
    </source>
</evidence>
<dbReference type="Proteomes" id="UP000176998">
    <property type="component" value="Unassembled WGS sequence"/>
</dbReference>
<dbReference type="AlphaFoldDB" id="A0A1G4BB05"/>
<keyword evidence="2" id="KW-1185">Reference proteome</keyword>
<name>A0A1G4BB05_9PEZI</name>
<reference evidence="1 2" key="1">
    <citation type="submission" date="2016-09" db="EMBL/GenBank/DDBJ databases">
        <authorList>
            <person name="Capua I."/>
            <person name="De Benedictis P."/>
            <person name="Joannis T."/>
            <person name="Lombin L.H."/>
            <person name="Cattoli G."/>
        </authorList>
    </citation>
    <scope>NUCLEOTIDE SEQUENCE [LARGE SCALE GENOMIC DNA]</scope>
    <source>
        <strain evidence="1 2">IMI 309357</strain>
    </source>
</reference>
<dbReference type="EMBL" id="MJBS01000046">
    <property type="protein sequence ID" value="OHE98496.1"/>
    <property type="molecule type" value="Genomic_DNA"/>
</dbReference>
<organism evidence="1 2">
    <name type="scientific">Colletotrichum orchidophilum</name>
    <dbReference type="NCBI Taxonomy" id="1209926"/>
    <lineage>
        <taxon>Eukaryota</taxon>
        <taxon>Fungi</taxon>
        <taxon>Dikarya</taxon>
        <taxon>Ascomycota</taxon>
        <taxon>Pezizomycotina</taxon>
        <taxon>Sordariomycetes</taxon>
        <taxon>Hypocreomycetidae</taxon>
        <taxon>Glomerellales</taxon>
        <taxon>Glomerellaceae</taxon>
        <taxon>Colletotrichum</taxon>
    </lineage>
</organism>